<keyword evidence="2" id="KW-0695">RNA-directed DNA polymerase</keyword>
<dbReference type="InterPro" id="IPR041588">
    <property type="entry name" value="Integrase_H2C2"/>
</dbReference>
<keyword evidence="2" id="KW-0808">Transferase</keyword>
<gene>
    <name evidence="2" type="ORF">Tco_1017363</name>
</gene>
<evidence type="ECO:0000259" key="1">
    <source>
        <dbReference type="Pfam" id="PF17921"/>
    </source>
</evidence>
<accession>A0ABQ5FSM0</accession>
<proteinExistence type="predicted"/>
<reference evidence="2" key="2">
    <citation type="submission" date="2022-01" db="EMBL/GenBank/DDBJ databases">
        <authorList>
            <person name="Yamashiro T."/>
            <person name="Shiraishi A."/>
            <person name="Satake H."/>
            <person name="Nakayama K."/>
        </authorList>
    </citation>
    <scope>NUCLEOTIDE SEQUENCE</scope>
</reference>
<evidence type="ECO:0000313" key="2">
    <source>
        <dbReference type="EMBL" id="GJT65883.1"/>
    </source>
</evidence>
<feature type="domain" description="Integrase zinc-binding" evidence="1">
    <location>
        <begin position="64"/>
        <end position="97"/>
    </location>
</feature>
<sequence length="152" mass="17714">MPPEDVGGMLIENSKDRRNLERKSWKPRADGTLCLNGRSWLPCYGDLRTVIMHESTIKVFYPSGFEKMYQDMKKLYWWPNMKTDIATYVSKCLACAKEIQTILIGLQEDIYLAGDSCDTGREIWLRVEQMIKGSKLFNEWERFTSTEVVSIE</sequence>
<name>A0ABQ5FSM0_9ASTR</name>
<reference evidence="2" key="1">
    <citation type="journal article" date="2022" name="Int. J. Mol. Sci.">
        <title>Draft Genome of Tanacetum Coccineum: Genomic Comparison of Closely Related Tanacetum-Family Plants.</title>
        <authorList>
            <person name="Yamashiro T."/>
            <person name="Shiraishi A."/>
            <person name="Nakayama K."/>
            <person name="Satake H."/>
        </authorList>
    </citation>
    <scope>NUCLEOTIDE SEQUENCE</scope>
</reference>
<protein>
    <submittedName>
        <fullName evidence="2">Reverse transcriptase domain-containing protein</fullName>
    </submittedName>
</protein>
<dbReference type="EMBL" id="BQNB010017667">
    <property type="protein sequence ID" value="GJT65883.1"/>
    <property type="molecule type" value="Genomic_DNA"/>
</dbReference>
<dbReference type="Pfam" id="PF17921">
    <property type="entry name" value="Integrase_H2C2"/>
    <property type="match status" value="1"/>
</dbReference>
<dbReference type="Proteomes" id="UP001151760">
    <property type="component" value="Unassembled WGS sequence"/>
</dbReference>
<evidence type="ECO:0000313" key="3">
    <source>
        <dbReference type="Proteomes" id="UP001151760"/>
    </source>
</evidence>
<organism evidence="2 3">
    <name type="scientific">Tanacetum coccineum</name>
    <dbReference type="NCBI Taxonomy" id="301880"/>
    <lineage>
        <taxon>Eukaryota</taxon>
        <taxon>Viridiplantae</taxon>
        <taxon>Streptophyta</taxon>
        <taxon>Embryophyta</taxon>
        <taxon>Tracheophyta</taxon>
        <taxon>Spermatophyta</taxon>
        <taxon>Magnoliopsida</taxon>
        <taxon>eudicotyledons</taxon>
        <taxon>Gunneridae</taxon>
        <taxon>Pentapetalae</taxon>
        <taxon>asterids</taxon>
        <taxon>campanulids</taxon>
        <taxon>Asterales</taxon>
        <taxon>Asteraceae</taxon>
        <taxon>Asteroideae</taxon>
        <taxon>Anthemideae</taxon>
        <taxon>Anthemidinae</taxon>
        <taxon>Tanacetum</taxon>
    </lineage>
</organism>
<keyword evidence="2" id="KW-0548">Nucleotidyltransferase</keyword>
<comment type="caution">
    <text evidence="2">The sequence shown here is derived from an EMBL/GenBank/DDBJ whole genome shotgun (WGS) entry which is preliminary data.</text>
</comment>
<dbReference type="Gene3D" id="1.10.340.70">
    <property type="match status" value="1"/>
</dbReference>
<keyword evidence="3" id="KW-1185">Reference proteome</keyword>
<dbReference type="GO" id="GO:0003964">
    <property type="term" value="F:RNA-directed DNA polymerase activity"/>
    <property type="evidence" value="ECO:0007669"/>
    <property type="project" value="UniProtKB-KW"/>
</dbReference>